<protein>
    <recommendedName>
        <fullName evidence="3">L-2-amino-thiazoline-4-carboxylic acid hydrolase</fullName>
    </recommendedName>
</protein>
<dbReference type="AlphaFoldDB" id="A0A414IPT0"/>
<dbReference type="InterPro" id="IPR026002">
    <property type="entry name" value="ATC_hydrolase-like"/>
</dbReference>
<comment type="caution">
    <text evidence="1">The sequence shown here is derived from an EMBL/GenBank/DDBJ whole genome shotgun (WGS) entry which is preliminary data.</text>
</comment>
<evidence type="ECO:0000313" key="2">
    <source>
        <dbReference type="Proteomes" id="UP000285290"/>
    </source>
</evidence>
<organism evidence="1 2">
    <name type="scientific">Agathobacter rectalis</name>
    <dbReference type="NCBI Taxonomy" id="39491"/>
    <lineage>
        <taxon>Bacteria</taxon>
        <taxon>Bacillati</taxon>
        <taxon>Bacillota</taxon>
        <taxon>Clostridia</taxon>
        <taxon>Lachnospirales</taxon>
        <taxon>Lachnospiraceae</taxon>
        <taxon>Agathobacter</taxon>
    </lineage>
</organism>
<accession>A0A414IPT0</accession>
<name>A0A414IPT0_9FIRM</name>
<gene>
    <name evidence="1" type="ORF">DW753_15415</name>
</gene>
<sequence>MHGYYQKNLKKWHKTLNSYMNYISYELESLTGQSYDTLIQEIWTNYQAEMLERFPYIGGDAASGTKNLIGAYMFVSMGEVLKKYGVTTAQSGHLMILIYERQFTKIPSFLRNIMGKIFTNPRFLTKMFLKKDRKNALNAAQNPGSFETQTQIPPEKGYDFSYHNLVCPLADFAKKYGYEEYMPYICNLDYVMFGILGAPLYREHTCFDDGDYCDFKLKLSAKPMDYDPPVFTQGNGYK</sequence>
<reference evidence="1 2" key="1">
    <citation type="submission" date="2018-08" db="EMBL/GenBank/DDBJ databases">
        <title>A genome reference for cultivated species of the human gut microbiota.</title>
        <authorList>
            <person name="Zou Y."/>
            <person name="Xue W."/>
            <person name="Luo G."/>
        </authorList>
    </citation>
    <scope>NUCLEOTIDE SEQUENCE [LARGE SCALE GENOMIC DNA]</scope>
    <source>
        <strain evidence="1 2">AM29-10</strain>
    </source>
</reference>
<dbReference type="EMBL" id="QSKC01000053">
    <property type="protein sequence ID" value="RHE28243.1"/>
    <property type="molecule type" value="Genomic_DNA"/>
</dbReference>
<evidence type="ECO:0008006" key="3">
    <source>
        <dbReference type="Google" id="ProtNLM"/>
    </source>
</evidence>
<proteinExistence type="predicted"/>
<dbReference type="Pfam" id="PF14196">
    <property type="entry name" value="ATC_hydrolase"/>
    <property type="match status" value="1"/>
</dbReference>
<evidence type="ECO:0000313" key="1">
    <source>
        <dbReference type="EMBL" id="RHE28243.1"/>
    </source>
</evidence>
<dbReference type="Proteomes" id="UP000285290">
    <property type="component" value="Unassembled WGS sequence"/>
</dbReference>